<organism evidence="2">
    <name type="scientific">bioreactor metagenome</name>
    <dbReference type="NCBI Taxonomy" id="1076179"/>
    <lineage>
        <taxon>unclassified sequences</taxon>
        <taxon>metagenomes</taxon>
        <taxon>ecological metagenomes</taxon>
    </lineage>
</organism>
<name>A0A645ALB9_9ZZZZ</name>
<keyword evidence="1" id="KW-0812">Transmembrane</keyword>
<dbReference type="EMBL" id="VSSQ01014612">
    <property type="protein sequence ID" value="MPM54025.1"/>
    <property type="molecule type" value="Genomic_DNA"/>
</dbReference>
<sequence>MGYCSEFINAYYFPLFLHFFFFTSFFDGQVDDFTG</sequence>
<evidence type="ECO:0000256" key="1">
    <source>
        <dbReference type="SAM" id="Phobius"/>
    </source>
</evidence>
<protein>
    <submittedName>
        <fullName evidence="2">Uncharacterized protein</fullName>
    </submittedName>
</protein>
<keyword evidence="1" id="KW-0472">Membrane</keyword>
<accession>A0A645ALB9</accession>
<reference evidence="2" key="1">
    <citation type="submission" date="2019-08" db="EMBL/GenBank/DDBJ databases">
        <authorList>
            <person name="Kucharzyk K."/>
            <person name="Murdoch R.W."/>
            <person name="Higgins S."/>
            <person name="Loffler F."/>
        </authorList>
    </citation>
    <scope>NUCLEOTIDE SEQUENCE</scope>
</reference>
<dbReference type="AlphaFoldDB" id="A0A645ALB9"/>
<proteinExistence type="predicted"/>
<gene>
    <name evidence="2" type="ORF">SDC9_100797</name>
</gene>
<keyword evidence="1" id="KW-1133">Transmembrane helix</keyword>
<comment type="caution">
    <text evidence="2">The sequence shown here is derived from an EMBL/GenBank/DDBJ whole genome shotgun (WGS) entry which is preliminary data.</text>
</comment>
<feature type="transmembrane region" description="Helical" evidence="1">
    <location>
        <begin position="7"/>
        <end position="26"/>
    </location>
</feature>
<evidence type="ECO:0000313" key="2">
    <source>
        <dbReference type="EMBL" id="MPM54025.1"/>
    </source>
</evidence>